<evidence type="ECO:0000313" key="2">
    <source>
        <dbReference type="EMBL" id="SMF97249.1"/>
    </source>
</evidence>
<evidence type="ECO:0000256" key="1">
    <source>
        <dbReference type="SAM" id="Phobius"/>
    </source>
</evidence>
<dbReference type="Pfam" id="PF20134">
    <property type="entry name" value="DUF6524"/>
    <property type="match status" value="1"/>
</dbReference>
<organism evidence="2 3">
    <name type="scientific">Methylomagnum ishizawai</name>
    <dbReference type="NCBI Taxonomy" id="1760988"/>
    <lineage>
        <taxon>Bacteria</taxon>
        <taxon>Pseudomonadati</taxon>
        <taxon>Pseudomonadota</taxon>
        <taxon>Gammaproteobacteria</taxon>
        <taxon>Methylococcales</taxon>
        <taxon>Methylococcaceae</taxon>
        <taxon>Methylomagnum</taxon>
    </lineage>
</organism>
<dbReference type="RefSeq" id="WP_085216056.1">
    <property type="nucleotide sequence ID" value="NZ_FXAM01000001.1"/>
</dbReference>
<feature type="transmembrane region" description="Helical" evidence="1">
    <location>
        <begin position="93"/>
        <end position="112"/>
    </location>
</feature>
<protein>
    <submittedName>
        <fullName evidence="2">Uncharacterized protein</fullName>
    </submittedName>
</protein>
<dbReference type="AlphaFoldDB" id="A0A1Y6D2S2"/>
<dbReference type="OrthoDB" id="7272344at2"/>
<sequence length="131" mass="14363">MFGFTLRFLASLVLVFATWNPSPWNYVRWATATGWGAPEAFVGVVLLIGWVLFLHATLESLGFLGIVLAGAFLGSLAWLLFDLGWLSAQSEVMAYVALVLIAAVLAIGMSWAHIWRRMSGQVEIDEGHDHG</sequence>
<keyword evidence="1" id="KW-1133">Transmembrane helix</keyword>
<accession>A0A1Y6D2S2</accession>
<name>A0A1Y6D2S2_9GAMM</name>
<proteinExistence type="predicted"/>
<feature type="transmembrane region" description="Helical" evidence="1">
    <location>
        <begin position="33"/>
        <end position="54"/>
    </location>
</feature>
<feature type="transmembrane region" description="Helical" evidence="1">
    <location>
        <begin position="61"/>
        <end position="81"/>
    </location>
</feature>
<dbReference type="Proteomes" id="UP000192923">
    <property type="component" value="Unassembled WGS sequence"/>
</dbReference>
<gene>
    <name evidence="2" type="ORF">SAMN02949497_4670</name>
</gene>
<reference evidence="2 3" key="1">
    <citation type="submission" date="2016-12" db="EMBL/GenBank/DDBJ databases">
        <authorList>
            <person name="Song W.-J."/>
            <person name="Kurnit D.M."/>
        </authorList>
    </citation>
    <scope>NUCLEOTIDE SEQUENCE [LARGE SCALE GENOMIC DNA]</scope>
    <source>
        <strain evidence="2 3">175</strain>
    </source>
</reference>
<evidence type="ECO:0000313" key="3">
    <source>
        <dbReference type="Proteomes" id="UP000192923"/>
    </source>
</evidence>
<keyword evidence="1" id="KW-0812">Transmembrane</keyword>
<dbReference type="InterPro" id="IPR045387">
    <property type="entry name" value="DUF6524"/>
</dbReference>
<keyword evidence="3" id="KW-1185">Reference proteome</keyword>
<keyword evidence="1" id="KW-0472">Membrane</keyword>
<dbReference type="EMBL" id="FXAM01000001">
    <property type="protein sequence ID" value="SMF97249.1"/>
    <property type="molecule type" value="Genomic_DNA"/>
</dbReference>